<name>A0A286DE97_9GAMM</name>
<accession>A0A286DE97</accession>
<evidence type="ECO:0000256" key="1">
    <source>
        <dbReference type="SAM" id="SignalP"/>
    </source>
</evidence>
<proteinExistence type="predicted"/>
<dbReference type="PROSITE" id="PS51257">
    <property type="entry name" value="PROKAR_LIPOPROTEIN"/>
    <property type="match status" value="1"/>
</dbReference>
<dbReference type="Proteomes" id="UP000219374">
    <property type="component" value="Unassembled WGS sequence"/>
</dbReference>
<keyword evidence="1" id="KW-0732">Signal</keyword>
<evidence type="ECO:0000313" key="2">
    <source>
        <dbReference type="EMBL" id="SOD57002.1"/>
    </source>
</evidence>
<protein>
    <recommendedName>
        <fullName evidence="4">Lipoprotein</fullName>
    </recommendedName>
</protein>
<evidence type="ECO:0000313" key="3">
    <source>
        <dbReference type="Proteomes" id="UP000219374"/>
    </source>
</evidence>
<dbReference type="OrthoDB" id="6004126at2"/>
<organism evidence="2 3">
    <name type="scientific">Pseudoxanthomonas wuyuanensis</name>
    <dbReference type="NCBI Taxonomy" id="1073196"/>
    <lineage>
        <taxon>Bacteria</taxon>
        <taxon>Pseudomonadati</taxon>
        <taxon>Pseudomonadota</taxon>
        <taxon>Gammaproteobacteria</taxon>
        <taxon>Lysobacterales</taxon>
        <taxon>Lysobacteraceae</taxon>
        <taxon>Pseudoxanthomonas</taxon>
    </lineage>
</organism>
<feature type="chain" id="PRO_5012854898" description="Lipoprotein" evidence="1">
    <location>
        <begin position="25"/>
        <end position="207"/>
    </location>
</feature>
<reference evidence="2 3" key="1">
    <citation type="submission" date="2017-09" db="EMBL/GenBank/DDBJ databases">
        <authorList>
            <person name="Ehlers B."/>
            <person name="Leendertz F.H."/>
        </authorList>
    </citation>
    <scope>NUCLEOTIDE SEQUENCE [LARGE SCALE GENOMIC DNA]</scope>
    <source>
        <strain evidence="2 3">CGMCC 1.10978</strain>
    </source>
</reference>
<dbReference type="RefSeq" id="WP_097123383.1">
    <property type="nucleotide sequence ID" value="NZ_OCND01000011.1"/>
</dbReference>
<evidence type="ECO:0008006" key="4">
    <source>
        <dbReference type="Google" id="ProtNLM"/>
    </source>
</evidence>
<feature type="signal peptide" evidence="1">
    <location>
        <begin position="1"/>
        <end position="24"/>
    </location>
</feature>
<gene>
    <name evidence="2" type="ORF">SAMN06296416_111116</name>
</gene>
<dbReference type="AlphaFoldDB" id="A0A286DE97"/>
<keyword evidence="3" id="KW-1185">Reference proteome</keyword>
<sequence length="207" mass="21978">MDQFRTLAASIAVASLLTLSVACARTPDATSAPSEATAETEQTTLVQLQERLLGFADSLRKPSDLSAAAFSSALGVSLTPTEPGSDFMHARKQPLAGGYSFSAVALPDAGDFIFTEASFSLPGTKSPAQEPSPPCLWDAEEASQKLEAMGYKRGGQIDFQQGWLRQHWRPIGDGKQIVSASLLIYRSGDGQASTECVYGIRFRGGNA</sequence>
<dbReference type="EMBL" id="OCND01000011">
    <property type="protein sequence ID" value="SOD57002.1"/>
    <property type="molecule type" value="Genomic_DNA"/>
</dbReference>